<dbReference type="InterPro" id="IPR029063">
    <property type="entry name" value="SAM-dependent_MTases_sf"/>
</dbReference>
<dbReference type="Gene3D" id="3.40.50.150">
    <property type="entry name" value="Vaccinia Virus protein VP39"/>
    <property type="match status" value="1"/>
</dbReference>
<dbReference type="SUPFAM" id="SSF56801">
    <property type="entry name" value="Acetyl-CoA synthetase-like"/>
    <property type="match status" value="1"/>
</dbReference>
<proteinExistence type="predicted"/>
<keyword evidence="3" id="KW-1185">Reference proteome</keyword>
<dbReference type="STRING" id="1150626.PHAMO_270041"/>
<evidence type="ECO:0000313" key="2">
    <source>
        <dbReference type="EMBL" id="CCG41200.1"/>
    </source>
</evidence>
<protein>
    <submittedName>
        <fullName evidence="2">Pyochelin synthetase F</fullName>
    </submittedName>
</protein>
<name>H8FS62_MAGML</name>
<organism evidence="2 3">
    <name type="scientific">Magnetospirillum molischianum DSM 120</name>
    <dbReference type="NCBI Taxonomy" id="1150626"/>
    <lineage>
        <taxon>Bacteria</taxon>
        <taxon>Pseudomonadati</taxon>
        <taxon>Pseudomonadota</taxon>
        <taxon>Alphaproteobacteria</taxon>
        <taxon>Rhodospirillales</taxon>
        <taxon>Rhodospirillaceae</taxon>
        <taxon>Magnetospirillum</taxon>
    </lineage>
</organism>
<dbReference type="EMBL" id="CAHP01000020">
    <property type="protein sequence ID" value="CCG41200.1"/>
    <property type="molecule type" value="Genomic_DNA"/>
</dbReference>
<sequence>MSPPRPEFPMTSLPLSLPDQILTALRQMGSRPALSSGERNWSGADLAALCDSATARLDSHPGDSLPWPPPAADDPTLLPTRLAALRLGLTPDEISSVTNEGGRRSVCSLDGSGRQQNDEATAIRYLSDHFPPGSRLTVLAPLGGLGSDAALACWRSGGHVLHQPGADSSPGRALRQLEQNPTEVAALSAPLLRALSHHPALALADFGPLRHILHDAGTLSATETAPWRNRDITLIGPPLATSTTDWLAEAEAAVETDMAEFDFAAAVTTVERLGYTALLSMLNALQRRGLFTQPEARHDTAEILLRAEVAEEHQPLIRRWLRVLEEHGLLHRNGARWRAVPAVADYTDDALARAWDGLERDWRIDTGGSGTIAYARSNTECLPDLMAGQVRAVHLLFPEGRTDLACALYREPVAARYQHRTVAAVVSRIAADWSGPGPLRLLEVGAGTGATSETLLPALAATGSALEYWFTDVSRYFLDQAAGWLAAYPFVRRCRYDIDLPPITQGQAAGSFDVVIAGGALNAARDTDASVGWLRELLRPDGWLVLTEPTIEEVWVMASQAFMLAEAHDGRRHTDATFLSLPQWHAVLDRAGLRRVATLPRPDHPLARLGHLVFLAQAGQEEPT</sequence>
<gene>
    <name evidence="2" type="ORF">PHAMO_270041</name>
</gene>
<evidence type="ECO:0000259" key="1">
    <source>
        <dbReference type="Pfam" id="PF08242"/>
    </source>
</evidence>
<dbReference type="Pfam" id="PF08242">
    <property type="entry name" value="Methyltransf_12"/>
    <property type="match status" value="1"/>
</dbReference>
<dbReference type="Proteomes" id="UP000004169">
    <property type="component" value="Unassembled WGS sequence"/>
</dbReference>
<dbReference type="eggNOG" id="COG2226">
    <property type="taxonomic scope" value="Bacteria"/>
</dbReference>
<dbReference type="InterPro" id="IPR013217">
    <property type="entry name" value="Methyltransf_12"/>
</dbReference>
<dbReference type="SUPFAM" id="SSF53335">
    <property type="entry name" value="S-adenosyl-L-methionine-dependent methyltransferases"/>
    <property type="match status" value="1"/>
</dbReference>
<evidence type="ECO:0000313" key="3">
    <source>
        <dbReference type="Proteomes" id="UP000004169"/>
    </source>
</evidence>
<reference evidence="2 3" key="1">
    <citation type="journal article" date="2012" name="J. Bacteriol.">
        <title>Draft Genome Sequence of the Purple Photosynthetic Bacterium Phaeospirillum molischianum DSM120, a Particularly Versatile Bacterium.</title>
        <authorList>
            <person name="Duquesne K."/>
            <person name="Prima V."/>
            <person name="Ji B."/>
            <person name="Rouy Z."/>
            <person name="Medigue C."/>
            <person name="Talla E."/>
            <person name="Sturgis J.N."/>
        </authorList>
    </citation>
    <scope>NUCLEOTIDE SEQUENCE [LARGE SCALE GENOMIC DNA]</scope>
    <source>
        <strain evidence="3">DSM120</strain>
    </source>
</reference>
<accession>H8FS62</accession>
<comment type="caution">
    <text evidence="2">The sequence shown here is derived from an EMBL/GenBank/DDBJ whole genome shotgun (WGS) entry which is preliminary data.</text>
</comment>
<dbReference type="AlphaFoldDB" id="H8FS62"/>
<dbReference type="CDD" id="cd02440">
    <property type="entry name" value="AdoMet_MTases"/>
    <property type="match status" value="1"/>
</dbReference>
<feature type="domain" description="Methyltransferase type 12" evidence="1">
    <location>
        <begin position="442"/>
        <end position="544"/>
    </location>
</feature>